<keyword evidence="3 6" id="KW-0812">Transmembrane</keyword>
<evidence type="ECO:0000256" key="1">
    <source>
        <dbReference type="ARBA" id="ARBA00004651"/>
    </source>
</evidence>
<dbReference type="InterPro" id="IPR050833">
    <property type="entry name" value="Poly_Biosynth_Transport"/>
</dbReference>
<evidence type="ECO:0000256" key="5">
    <source>
        <dbReference type="ARBA" id="ARBA00023136"/>
    </source>
</evidence>
<feature type="transmembrane region" description="Helical" evidence="6">
    <location>
        <begin position="462"/>
        <end position="485"/>
    </location>
</feature>
<organism evidence="7 8">
    <name type="scientific">Dyella marensis</name>
    <dbReference type="NCBI Taxonomy" id="500610"/>
    <lineage>
        <taxon>Bacteria</taxon>
        <taxon>Pseudomonadati</taxon>
        <taxon>Pseudomonadota</taxon>
        <taxon>Gammaproteobacteria</taxon>
        <taxon>Lysobacterales</taxon>
        <taxon>Rhodanobacteraceae</taxon>
        <taxon>Dyella</taxon>
    </lineage>
</organism>
<evidence type="ECO:0000256" key="4">
    <source>
        <dbReference type="ARBA" id="ARBA00022989"/>
    </source>
</evidence>
<feature type="transmembrane region" description="Helical" evidence="6">
    <location>
        <begin position="120"/>
        <end position="140"/>
    </location>
</feature>
<dbReference type="InterPro" id="IPR002797">
    <property type="entry name" value="Polysacc_synth"/>
</dbReference>
<feature type="transmembrane region" description="Helical" evidence="6">
    <location>
        <begin position="184"/>
        <end position="203"/>
    </location>
</feature>
<feature type="transmembrane region" description="Helical" evidence="6">
    <location>
        <begin position="401"/>
        <end position="419"/>
    </location>
</feature>
<dbReference type="PANTHER" id="PTHR30250">
    <property type="entry name" value="PST FAMILY PREDICTED COLANIC ACID TRANSPORTER"/>
    <property type="match status" value="1"/>
</dbReference>
<gene>
    <name evidence="7" type="ORF">SAMN02799615_03521</name>
</gene>
<feature type="transmembrane region" description="Helical" evidence="6">
    <location>
        <begin position="303"/>
        <end position="322"/>
    </location>
</feature>
<dbReference type="AlphaFoldDB" id="A0A1I2IJH4"/>
<keyword evidence="8" id="KW-1185">Reference proteome</keyword>
<feature type="transmembrane region" description="Helical" evidence="6">
    <location>
        <begin position="431"/>
        <end position="450"/>
    </location>
</feature>
<evidence type="ECO:0000313" key="7">
    <source>
        <dbReference type="EMBL" id="SFF42522.1"/>
    </source>
</evidence>
<feature type="transmembrane region" description="Helical" evidence="6">
    <location>
        <begin position="342"/>
        <end position="363"/>
    </location>
</feature>
<sequence>MSLRRNVIANYLGAGWAALMNIAFVPLYIRYMGAEAYGLVGVFLVLQGMLSLLDLGMAPSIGREMARVNLDHDAADARTLLRTIEWVVLALAFAVLLFVALLAPWLAASWLHLERIPEPVAVHSILLMGGIVGLRLVENVYRSALIGLQQQVALNVVLAFAATLRGAGSWWVLANVSAGASAFFTWQLLVACVSVALFAWAVYRRLPSTGVRSGFSLEKLHAVKQFAGGVMLITGMALLLSNLDKVLLSRLLPLDVFGRYTFAATIAQAPLGLVVPIVQAFYPRFTKYWTDGKSETLVDAYHFSAQLVSVALGSAAMFVVLYGRQALRLWTGDMALADSVYVITAVLTLGTMLNGMMTVPYYLQLSAGWTSLMARANVVAVVLMIPVLLVVVPRYGATGAAWAWLALNGAYVLLVVPLMHRKLLGGERTRWYVFDVAMPLAASLAVGGLLRQFDISAYAATLQWVGLLIIGGLMLAASALAAPLVRVRIEALLRPRA</sequence>
<dbReference type="Pfam" id="PF01943">
    <property type="entry name" value="Polysacc_synt"/>
    <property type="match status" value="1"/>
</dbReference>
<dbReference type="PANTHER" id="PTHR30250:SF26">
    <property type="entry name" value="PSMA PROTEIN"/>
    <property type="match status" value="1"/>
</dbReference>
<evidence type="ECO:0000256" key="2">
    <source>
        <dbReference type="ARBA" id="ARBA00022475"/>
    </source>
</evidence>
<evidence type="ECO:0000313" key="8">
    <source>
        <dbReference type="Proteomes" id="UP000199477"/>
    </source>
</evidence>
<keyword evidence="5 6" id="KW-0472">Membrane</keyword>
<feature type="transmembrane region" description="Helical" evidence="6">
    <location>
        <begin position="36"/>
        <end position="57"/>
    </location>
</feature>
<reference evidence="8" key="1">
    <citation type="submission" date="2016-10" db="EMBL/GenBank/DDBJ databases">
        <authorList>
            <person name="Varghese N."/>
            <person name="Submissions S."/>
        </authorList>
    </citation>
    <scope>NUCLEOTIDE SEQUENCE [LARGE SCALE GENOMIC DNA]</scope>
    <source>
        <strain evidence="8">UNC178MFTsu3.1</strain>
    </source>
</reference>
<evidence type="ECO:0000256" key="6">
    <source>
        <dbReference type="SAM" id="Phobius"/>
    </source>
</evidence>
<dbReference type="RefSeq" id="WP_026633478.1">
    <property type="nucleotide sequence ID" value="NZ_FONH01000017.1"/>
</dbReference>
<name>A0A1I2IJH4_9GAMM</name>
<feature type="transmembrane region" description="Helical" evidence="6">
    <location>
        <begin position="375"/>
        <end position="395"/>
    </location>
</feature>
<dbReference type="GO" id="GO:0005886">
    <property type="term" value="C:plasma membrane"/>
    <property type="evidence" value="ECO:0007669"/>
    <property type="project" value="UniProtKB-SubCell"/>
</dbReference>
<keyword evidence="4 6" id="KW-1133">Transmembrane helix</keyword>
<feature type="transmembrane region" description="Helical" evidence="6">
    <location>
        <begin position="86"/>
        <end position="108"/>
    </location>
</feature>
<keyword evidence="2" id="KW-1003">Cell membrane</keyword>
<feature type="transmembrane region" description="Helical" evidence="6">
    <location>
        <begin position="223"/>
        <end position="240"/>
    </location>
</feature>
<dbReference type="STRING" id="500610.SAMN02799615_03521"/>
<evidence type="ECO:0000256" key="3">
    <source>
        <dbReference type="ARBA" id="ARBA00022692"/>
    </source>
</evidence>
<dbReference type="EMBL" id="FONH01000017">
    <property type="protein sequence ID" value="SFF42522.1"/>
    <property type="molecule type" value="Genomic_DNA"/>
</dbReference>
<feature type="transmembrane region" description="Helical" evidence="6">
    <location>
        <begin position="260"/>
        <end position="282"/>
    </location>
</feature>
<protein>
    <submittedName>
        <fullName evidence="7">Membrane protein involved in the export of O-antigen and teichoic acid</fullName>
    </submittedName>
</protein>
<feature type="transmembrane region" description="Helical" evidence="6">
    <location>
        <begin position="152"/>
        <end position="172"/>
    </location>
</feature>
<feature type="transmembrane region" description="Helical" evidence="6">
    <location>
        <begin position="7"/>
        <end position="30"/>
    </location>
</feature>
<accession>A0A1I2IJH4</accession>
<comment type="subcellular location">
    <subcellularLocation>
        <location evidence="1">Cell membrane</location>
        <topology evidence="1">Multi-pass membrane protein</topology>
    </subcellularLocation>
</comment>
<dbReference type="Proteomes" id="UP000199477">
    <property type="component" value="Unassembled WGS sequence"/>
</dbReference>
<proteinExistence type="predicted"/>